<dbReference type="EMBL" id="HBUF01527798">
    <property type="protein sequence ID" value="CAG6750770.1"/>
    <property type="molecule type" value="Transcribed_RNA"/>
</dbReference>
<dbReference type="EMBL" id="HBUF01143215">
    <property type="protein sequence ID" value="CAG6646693.1"/>
    <property type="molecule type" value="Transcribed_RNA"/>
</dbReference>
<dbReference type="EMBL" id="HBUF01143216">
    <property type="protein sequence ID" value="CAG6646696.1"/>
    <property type="molecule type" value="Transcribed_RNA"/>
</dbReference>
<evidence type="ECO:0000256" key="1">
    <source>
        <dbReference type="SAM" id="MobiDB-lite"/>
    </source>
</evidence>
<evidence type="ECO:0000313" key="2">
    <source>
        <dbReference type="EMBL" id="CAG6646693.1"/>
    </source>
</evidence>
<feature type="compositionally biased region" description="Low complexity" evidence="1">
    <location>
        <begin position="57"/>
        <end position="71"/>
    </location>
</feature>
<name>A0A8D8W4E0_9HEMI</name>
<dbReference type="EMBL" id="HBUF01143217">
    <property type="protein sequence ID" value="CAG6646699.1"/>
    <property type="molecule type" value="Transcribed_RNA"/>
</dbReference>
<protein>
    <submittedName>
        <fullName evidence="2">Uncharacterized protein</fullName>
    </submittedName>
</protein>
<dbReference type="EMBL" id="HBUF01527799">
    <property type="protein sequence ID" value="CAG6750772.1"/>
    <property type="molecule type" value="Transcribed_RNA"/>
</dbReference>
<organism evidence="2">
    <name type="scientific">Cacopsylla melanoneura</name>
    <dbReference type="NCBI Taxonomy" id="428564"/>
    <lineage>
        <taxon>Eukaryota</taxon>
        <taxon>Metazoa</taxon>
        <taxon>Ecdysozoa</taxon>
        <taxon>Arthropoda</taxon>
        <taxon>Hexapoda</taxon>
        <taxon>Insecta</taxon>
        <taxon>Pterygota</taxon>
        <taxon>Neoptera</taxon>
        <taxon>Paraneoptera</taxon>
        <taxon>Hemiptera</taxon>
        <taxon>Sternorrhyncha</taxon>
        <taxon>Psylloidea</taxon>
        <taxon>Psyllidae</taxon>
        <taxon>Psyllinae</taxon>
        <taxon>Cacopsylla</taxon>
    </lineage>
</organism>
<accession>A0A8D8W4E0</accession>
<reference evidence="2" key="1">
    <citation type="submission" date="2021-05" db="EMBL/GenBank/DDBJ databases">
        <authorList>
            <person name="Alioto T."/>
            <person name="Alioto T."/>
            <person name="Gomez Garrido J."/>
        </authorList>
    </citation>
    <scope>NUCLEOTIDE SEQUENCE</scope>
</reference>
<dbReference type="AlphaFoldDB" id="A0A8D8W4E0"/>
<feature type="region of interest" description="Disordered" evidence="1">
    <location>
        <begin position="1"/>
        <end position="84"/>
    </location>
</feature>
<proteinExistence type="predicted"/>
<feature type="compositionally biased region" description="Basic residues" evidence="1">
    <location>
        <begin position="1"/>
        <end position="13"/>
    </location>
</feature>
<sequence>MHSRNCPGGKRKSPPNGKKSTVRRNSSTRSGRRTRRPAGNGPAVSRAPRERKHPFQRPRGLGPRAPPAGQYHPRHPPPPRQPYTMARTLLRSLNLNHCLACPVRSTMRLMKYLSYVSRL</sequence>